<sequence length="89" mass="10395">MEVLIADYGRINSHNKRDILKTAPSMNKKPPTELESLIVPAFCQAKNLECDNIRHHKLFIFDMMRVIFLVRHRQRCNLTLTINSKENSS</sequence>
<proteinExistence type="predicted"/>
<protein>
    <submittedName>
        <fullName evidence="1">Uncharacterized protein</fullName>
    </submittedName>
</protein>
<comment type="caution">
    <text evidence="1">The sequence shown here is derived from an EMBL/GenBank/DDBJ whole genome shotgun (WGS) entry which is preliminary data.</text>
</comment>
<accession>A0A1B9R1Z6</accession>
<keyword evidence="2" id="KW-1185">Reference proteome</keyword>
<reference evidence="2" key="1">
    <citation type="submission" date="2016-06" db="EMBL/GenBank/DDBJ databases">
        <authorList>
            <person name="Hehemann J.-H."/>
            <person name="Arevalo P."/>
            <person name="Datta M.S."/>
            <person name="Polz M.F."/>
        </authorList>
    </citation>
    <scope>NUCLEOTIDE SEQUENCE [LARGE SCALE GENOMIC DNA]</scope>
    <source>
        <strain evidence="2">9CSC122</strain>
    </source>
</reference>
<evidence type="ECO:0000313" key="1">
    <source>
        <dbReference type="EMBL" id="OCH78158.1"/>
    </source>
</evidence>
<evidence type="ECO:0000313" key="2">
    <source>
        <dbReference type="Proteomes" id="UP000093173"/>
    </source>
</evidence>
<name>A0A1B9R1Z6_9VIBR</name>
<dbReference type="EMBL" id="MAJZ01000302">
    <property type="protein sequence ID" value="OCH78158.1"/>
    <property type="molecule type" value="Genomic_DNA"/>
</dbReference>
<organism evidence="1 2">
    <name type="scientific">Vibrio genomosp. F10</name>
    <dbReference type="NCBI Taxonomy" id="723171"/>
    <lineage>
        <taxon>Bacteria</taxon>
        <taxon>Pseudomonadati</taxon>
        <taxon>Pseudomonadota</taxon>
        <taxon>Gammaproteobacteria</taxon>
        <taxon>Vibrionales</taxon>
        <taxon>Vibrionaceae</taxon>
        <taxon>Vibrio</taxon>
    </lineage>
</organism>
<dbReference type="AlphaFoldDB" id="A0A1B9R1Z6"/>
<dbReference type="Proteomes" id="UP000093173">
    <property type="component" value="Unassembled WGS sequence"/>
</dbReference>
<gene>
    <name evidence="1" type="ORF">A6E14_00880</name>
</gene>